<gene>
    <name evidence="1" type="ORF">PRIO_6268</name>
</gene>
<dbReference type="HOGENOM" id="CLU_017953_1_0_9"/>
<dbReference type="Gene3D" id="3.40.50.1000">
    <property type="entry name" value="HAD superfamily/HAD-like"/>
    <property type="match status" value="1"/>
</dbReference>
<dbReference type="InterPro" id="IPR023214">
    <property type="entry name" value="HAD_sf"/>
</dbReference>
<reference evidence="2" key="1">
    <citation type="submission" date="2015-03" db="EMBL/GenBank/DDBJ databases">
        <authorList>
            <person name="Wibberg D."/>
        </authorList>
    </citation>
    <scope>NUCLEOTIDE SEQUENCE [LARGE SCALE GENOMIC DNA]</scope>
</reference>
<dbReference type="KEGG" id="pri:PRIO_6268"/>
<evidence type="ECO:0000313" key="1">
    <source>
        <dbReference type="EMBL" id="CQR58615.1"/>
    </source>
</evidence>
<dbReference type="Proteomes" id="UP000033163">
    <property type="component" value="Chromosome I"/>
</dbReference>
<sequence length="701" mass="82145">MQIEWKYVVETFNTNFIKSKDKRIVLYGIGKHTKAILDELGDQYNFVGLMDAEKAGEKLWGYPVFRVNELKENYVDLIVIIARPSVHQIIYRRIAEYVENNNIPAFSITGEKIYVEEDFQELNDQYYLFQKQSLLDEIDKYDVISFDIFDTLIMRKILYPKDLFLLLDYEFKDRNLGFVFSDVRQETEQELMRLMYPKLSEIYDSIRVNYALDRGVCQELMQMEIQKEHQLIIPRDDIIEAFHYAINNNKKVYIISDMYLPITEMEALLKENGILGYEKLFISCEYRKTKQEGLFKELLLLEDSKKILHIGDDEKADILAAESLGISTFKIMKAYEMINHSSYYKIMDGSDKLYHRCYLGLMISRLFNSPFALYGTKGKYQINTLNTLSNLIAPTILNYLLWVIQRVQEQKASDILFVARDGYLPIKIYQMICQKQKLNDLPKGKYIYTSGRAASIPAMRDIQDLLPMIEEFKGSVQELFTNIFCHDGYEINPDVSIAENVNVNADIIIKEAQQERMDYQSYLDNQNICFDREVILFDFFSKGTGQDNLERILDKKLYGVYLHKSISGISRRNEIDYFSLYKANNHYEKNYNVFKVYSLLEYIISSPEPCLMKITKENKIFFPEDRTIEGKQFMVKIQEDIFKFCAEFIDFFSGSIPEKNDGEFTDSILGLIEKSAIESGLLPDLSTYEWFNGAYKIVGKI</sequence>
<organism evidence="1 2">
    <name type="scientific">Paenibacillus riograndensis SBR5</name>
    <dbReference type="NCBI Taxonomy" id="1073571"/>
    <lineage>
        <taxon>Bacteria</taxon>
        <taxon>Bacillati</taxon>
        <taxon>Bacillota</taxon>
        <taxon>Bacilli</taxon>
        <taxon>Bacillales</taxon>
        <taxon>Paenibacillaceae</taxon>
        <taxon>Paenibacillus</taxon>
        <taxon>Paenibacillus sonchi group</taxon>
    </lineage>
</organism>
<dbReference type="CDD" id="cd01427">
    <property type="entry name" value="HAD_like"/>
    <property type="match status" value="1"/>
</dbReference>
<evidence type="ECO:0000313" key="2">
    <source>
        <dbReference type="Proteomes" id="UP000033163"/>
    </source>
</evidence>
<name>A0A0E4HEC0_9BACL</name>
<dbReference type="Gene3D" id="1.10.150.400">
    <property type="match status" value="1"/>
</dbReference>
<dbReference type="EMBL" id="LN831776">
    <property type="protein sequence ID" value="CQR58615.1"/>
    <property type="molecule type" value="Genomic_DNA"/>
</dbReference>
<dbReference type="PATRIC" id="fig|1073571.4.peg.6699"/>
<dbReference type="SUPFAM" id="SSF56784">
    <property type="entry name" value="HAD-like"/>
    <property type="match status" value="1"/>
</dbReference>
<dbReference type="InterPro" id="IPR036412">
    <property type="entry name" value="HAD-like_sf"/>
</dbReference>
<proteinExistence type="predicted"/>
<protein>
    <submittedName>
        <fullName evidence="1">Uncharacterized protein</fullName>
    </submittedName>
</protein>
<dbReference type="RefSeq" id="WP_046505946.1">
    <property type="nucleotide sequence ID" value="NZ_LN831776.1"/>
</dbReference>
<accession>A0A0E4HEC0</accession>
<dbReference type="AlphaFoldDB" id="A0A0E4HEC0"/>
<dbReference type="Gene3D" id="3.40.50.720">
    <property type="entry name" value="NAD(P)-binding Rossmann-like Domain"/>
    <property type="match status" value="1"/>
</dbReference>